<accession>E0XVI5</accession>
<reference evidence="1" key="1">
    <citation type="journal article" date="2011" name="Environ. Microbiol.">
        <title>Time-series analyses of Monterey Bay coastal microbial picoplankton using a 'genome proxy' microarray.</title>
        <authorList>
            <person name="Rich V.I."/>
            <person name="Pham V.D."/>
            <person name="Eppley J."/>
            <person name="Shi Y."/>
            <person name="DeLong E.F."/>
        </authorList>
    </citation>
    <scope>NUCLEOTIDE SEQUENCE</scope>
</reference>
<name>E0XVI5_9DELT</name>
<dbReference type="EMBL" id="GU474888">
    <property type="protein sequence ID" value="ADI18426.1"/>
    <property type="molecule type" value="Genomic_DNA"/>
</dbReference>
<organism evidence="1">
    <name type="scientific">uncultured delta proteobacterium HF4000_08N17</name>
    <dbReference type="NCBI Taxonomy" id="710836"/>
    <lineage>
        <taxon>Bacteria</taxon>
        <taxon>Deltaproteobacteria</taxon>
        <taxon>environmental samples</taxon>
    </lineage>
</organism>
<evidence type="ECO:0000313" key="1">
    <source>
        <dbReference type="EMBL" id="ADI18426.1"/>
    </source>
</evidence>
<dbReference type="AlphaFoldDB" id="E0XVI5"/>
<proteinExistence type="predicted"/>
<sequence length="41" mass="4674">MKSACASWHVLKKKFLTSNNRFYCLVGKSGSKYSTTVRTMI</sequence>
<protein>
    <submittedName>
        <fullName evidence="1">Uncharacterized protein</fullName>
    </submittedName>
</protein>